<gene>
    <name evidence="1" type="ORF">NCTC13184_01641</name>
</gene>
<dbReference type="Proteomes" id="UP000255082">
    <property type="component" value="Unassembled WGS sequence"/>
</dbReference>
<evidence type="ECO:0000313" key="1">
    <source>
        <dbReference type="EMBL" id="SUA42288.1"/>
    </source>
</evidence>
<evidence type="ECO:0000313" key="2">
    <source>
        <dbReference type="Proteomes" id="UP000255082"/>
    </source>
</evidence>
<name>A0A378WLZ3_9NOCA</name>
<proteinExistence type="predicted"/>
<accession>A0A378WLZ3</accession>
<protein>
    <submittedName>
        <fullName evidence="1">Uncharacterized protein</fullName>
    </submittedName>
</protein>
<organism evidence="1 2">
    <name type="scientific">Nocardia africana</name>
    <dbReference type="NCBI Taxonomy" id="134964"/>
    <lineage>
        <taxon>Bacteria</taxon>
        <taxon>Bacillati</taxon>
        <taxon>Actinomycetota</taxon>
        <taxon>Actinomycetes</taxon>
        <taxon>Mycobacteriales</taxon>
        <taxon>Nocardiaceae</taxon>
        <taxon>Nocardia</taxon>
    </lineage>
</organism>
<reference evidence="1 2" key="1">
    <citation type="submission" date="2018-06" db="EMBL/GenBank/DDBJ databases">
        <authorList>
            <consortium name="Pathogen Informatics"/>
            <person name="Doyle S."/>
        </authorList>
    </citation>
    <scope>NUCLEOTIDE SEQUENCE [LARGE SCALE GENOMIC DNA]</scope>
    <source>
        <strain evidence="1 2">NCTC13184</strain>
    </source>
</reference>
<dbReference type="EMBL" id="UGRU01000001">
    <property type="protein sequence ID" value="SUA42288.1"/>
    <property type="molecule type" value="Genomic_DNA"/>
</dbReference>
<sequence length="42" mass="4481">MKAICAACRLACAAESPPALKPICRICPKAKLKPMNEPNVPM</sequence>
<dbReference type="AlphaFoldDB" id="A0A378WLZ3"/>